<dbReference type="Gene3D" id="3.90.1480.20">
    <property type="entry name" value="Glycosyl transferase family 29"/>
    <property type="match status" value="1"/>
</dbReference>
<dbReference type="eggNOG" id="KOG2692">
    <property type="taxonomic scope" value="Eukaryota"/>
</dbReference>
<evidence type="ECO:0000256" key="9">
    <source>
        <dbReference type="ARBA" id="ARBA00023136"/>
    </source>
</evidence>
<dbReference type="InterPro" id="IPR038578">
    <property type="entry name" value="GT29-like_sf"/>
</dbReference>
<dbReference type="PANTHER" id="PTHR11987">
    <property type="entry name" value="ALPHA-2,8-SIALYLTRANSFERASE"/>
    <property type="match status" value="1"/>
</dbReference>
<keyword evidence="10" id="KW-0325">Glycoprotein</keyword>
<evidence type="ECO:0000256" key="8">
    <source>
        <dbReference type="ARBA" id="ARBA00023034"/>
    </source>
</evidence>
<dbReference type="Pfam" id="PF00777">
    <property type="entry name" value="Glyco_transf_29"/>
    <property type="match status" value="1"/>
</dbReference>
<evidence type="ECO:0000256" key="3">
    <source>
        <dbReference type="ARBA" id="ARBA00022676"/>
    </source>
</evidence>
<evidence type="ECO:0000313" key="13">
    <source>
        <dbReference type="EMBL" id="CCO14352.1"/>
    </source>
</evidence>
<keyword evidence="9 12" id="KW-0472">Membrane</keyword>
<gene>
    <name evidence="13" type="ORF">Bathy01g00690</name>
</gene>
<dbReference type="RefSeq" id="XP_007515473.1">
    <property type="nucleotide sequence ID" value="XM_007515411.1"/>
</dbReference>
<dbReference type="PANTHER" id="PTHR11987:SF53">
    <property type="entry name" value="ALPHA-2,8-SIALYLTRANSFERASE 8F-LIKE"/>
    <property type="match status" value="1"/>
</dbReference>
<dbReference type="GeneID" id="19017805"/>
<keyword evidence="7 12" id="KW-1133">Transmembrane helix</keyword>
<keyword evidence="4" id="KW-0808">Transferase</keyword>
<dbReference type="AlphaFoldDB" id="K8E9G0"/>
<evidence type="ECO:0000256" key="6">
    <source>
        <dbReference type="ARBA" id="ARBA00022968"/>
    </source>
</evidence>
<keyword evidence="3 13" id="KW-0328">Glycosyltransferase</keyword>
<accession>K8E9G0</accession>
<dbReference type="GO" id="GO:0000139">
    <property type="term" value="C:Golgi membrane"/>
    <property type="evidence" value="ECO:0007669"/>
    <property type="project" value="UniProtKB-SubCell"/>
</dbReference>
<feature type="transmembrane region" description="Helical" evidence="12">
    <location>
        <begin position="48"/>
        <end position="66"/>
    </location>
</feature>
<feature type="region of interest" description="Disordered" evidence="11">
    <location>
        <begin position="111"/>
        <end position="130"/>
    </location>
</feature>
<dbReference type="GO" id="GO:0006491">
    <property type="term" value="P:N-glycan processing"/>
    <property type="evidence" value="ECO:0007669"/>
    <property type="project" value="TreeGrafter"/>
</dbReference>
<evidence type="ECO:0000256" key="12">
    <source>
        <dbReference type="SAM" id="Phobius"/>
    </source>
</evidence>
<feature type="compositionally biased region" description="Low complexity" evidence="11">
    <location>
        <begin position="7"/>
        <end position="28"/>
    </location>
</feature>
<evidence type="ECO:0000256" key="11">
    <source>
        <dbReference type="SAM" id="MobiDB-lite"/>
    </source>
</evidence>
<organism evidence="13 14">
    <name type="scientific">Bathycoccus prasinos</name>
    <dbReference type="NCBI Taxonomy" id="41875"/>
    <lineage>
        <taxon>Eukaryota</taxon>
        <taxon>Viridiplantae</taxon>
        <taxon>Chlorophyta</taxon>
        <taxon>Mamiellophyceae</taxon>
        <taxon>Mamiellales</taxon>
        <taxon>Bathycoccaceae</taxon>
        <taxon>Bathycoccus</taxon>
    </lineage>
</organism>
<evidence type="ECO:0000256" key="7">
    <source>
        <dbReference type="ARBA" id="ARBA00022989"/>
    </source>
</evidence>
<evidence type="ECO:0000256" key="1">
    <source>
        <dbReference type="ARBA" id="ARBA00004323"/>
    </source>
</evidence>
<comment type="similarity">
    <text evidence="2">Belongs to the glycosyltransferase 29 family.</text>
</comment>
<dbReference type="EMBL" id="FO082278">
    <property type="protein sequence ID" value="CCO14352.1"/>
    <property type="molecule type" value="Genomic_DNA"/>
</dbReference>
<keyword evidence="14" id="KW-1185">Reference proteome</keyword>
<evidence type="ECO:0000313" key="14">
    <source>
        <dbReference type="Proteomes" id="UP000198341"/>
    </source>
</evidence>
<name>K8E9G0_9CHLO</name>
<keyword evidence="6" id="KW-0735">Signal-anchor</keyword>
<reference evidence="13 14" key="1">
    <citation type="submission" date="2011-10" db="EMBL/GenBank/DDBJ databases">
        <authorList>
            <person name="Genoscope - CEA"/>
        </authorList>
    </citation>
    <scope>NUCLEOTIDE SEQUENCE [LARGE SCALE GENOMIC DNA]</scope>
    <source>
        <strain evidence="13 14">RCC 1105</strain>
    </source>
</reference>
<evidence type="ECO:0000256" key="2">
    <source>
        <dbReference type="ARBA" id="ARBA00006003"/>
    </source>
</evidence>
<dbReference type="KEGG" id="bpg:Bathy01g00690"/>
<feature type="region of interest" description="Disordered" evidence="11">
    <location>
        <begin position="1"/>
        <end position="28"/>
    </location>
</feature>
<keyword evidence="8" id="KW-0333">Golgi apparatus</keyword>
<dbReference type="GO" id="GO:0009311">
    <property type="term" value="P:oligosaccharide metabolic process"/>
    <property type="evidence" value="ECO:0007669"/>
    <property type="project" value="TreeGrafter"/>
</dbReference>
<proteinExistence type="inferred from homology"/>
<dbReference type="Proteomes" id="UP000198341">
    <property type="component" value="Chromosome 1"/>
</dbReference>
<dbReference type="InterPro" id="IPR050943">
    <property type="entry name" value="Glycosyltr_29_Sialyltrsf"/>
</dbReference>
<dbReference type="OrthoDB" id="10264956at2759"/>
<protein>
    <submittedName>
        <fullName evidence="13">Sialyltransferase</fullName>
    </submittedName>
</protein>
<evidence type="ECO:0000256" key="4">
    <source>
        <dbReference type="ARBA" id="ARBA00022679"/>
    </source>
</evidence>
<keyword evidence="5 12" id="KW-0812">Transmembrane</keyword>
<evidence type="ECO:0000256" key="10">
    <source>
        <dbReference type="ARBA" id="ARBA00023180"/>
    </source>
</evidence>
<comment type="subcellular location">
    <subcellularLocation>
        <location evidence="1">Golgi apparatus membrane</location>
        <topology evidence="1">Single-pass type II membrane protein</topology>
    </subcellularLocation>
</comment>
<dbReference type="GO" id="GO:0003828">
    <property type="term" value="F:alpha-N-acetylneuraminate alpha-2,8-sialyltransferase activity"/>
    <property type="evidence" value="ECO:0007669"/>
    <property type="project" value="TreeGrafter"/>
</dbReference>
<dbReference type="InterPro" id="IPR001675">
    <property type="entry name" value="Glyco_trans_29"/>
</dbReference>
<evidence type="ECO:0000256" key="5">
    <source>
        <dbReference type="ARBA" id="ARBA00022692"/>
    </source>
</evidence>
<sequence>MKKKARASVQKSSSSATSSSATFTTTQTTSSEKNFRQIIASNATNTKISTGCVFLLTLLIVSAVFMTENTQSYSENENRTPRAAFGLNEDKEEYFDPETFTLPVYLPPSPTAPNAPPAPKIAQSKHDWSREQYDVAKEMNDGESLRAISGQIFGGLDYEVPFTQKPPKATQTFSPCAALYAGAQCVEKNTLPKCVKTMNALPFKSDAWMSLHTGGRNGNEGDLAGKAQSLHGLFANGAEFGEIKREVDATYGGFPSADWLNNTRKSPGKYALANACALVHSDGKLKGSGLGHRIDKHHLVIRLNDAPVRGHEEDVGSFTSARFLGEKYFRRNDRDDKNLERAAREFPDESLVALHWCKTKQEALHGKANHESHCRKESVFKAAKMKAHLFNPKFVDAVSTSLELKEDESPSDFFIALLALTHVCARVHVYGYNLYDKRDLIKTKHTSYLGEMNGKYHLPRRYGNVPNAKRGVTKKPSFEKESPNGYFYAKFNRIAPDQVTIEASGLHKPGLMGSGASFAGYSLGEYKDRKMTAAKKGLRRKLLSKSHLRAESPEEVEDKEQFCVRALHHAGVVAAVEASGREDRHAFAPFAKIHDR</sequence>